<dbReference type="GO" id="GO:0031573">
    <property type="term" value="P:mitotic intra-S DNA damage checkpoint signaling"/>
    <property type="evidence" value="ECO:0007669"/>
    <property type="project" value="TreeGrafter"/>
</dbReference>
<dbReference type="OrthoDB" id="60092at2759"/>
<dbReference type="PANTHER" id="PTHR15237">
    <property type="entry name" value="DNA REPAIR PROTEIN RAD9"/>
    <property type="match status" value="1"/>
</dbReference>
<feature type="compositionally biased region" description="Acidic residues" evidence="1">
    <location>
        <begin position="422"/>
        <end position="435"/>
    </location>
</feature>
<dbReference type="GO" id="GO:0030896">
    <property type="term" value="C:checkpoint clamp complex"/>
    <property type="evidence" value="ECO:0007669"/>
    <property type="project" value="InterPro"/>
</dbReference>
<dbReference type="Proteomes" id="UP000248349">
    <property type="component" value="Unassembled WGS sequence"/>
</dbReference>
<gene>
    <name evidence="2" type="ORF">BP01DRAFT_291398</name>
</gene>
<evidence type="ECO:0000313" key="3">
    <source>
        <dbReference type="Proteomes" id="UP000248349"/>
    </source>
</evidence>
<dbReference type="Gene3D" id="3.70.10.10">
    <property type="match status" value="1"/>
</dbReference>
<dbReference type="PANTHER" id="PTHR15237:SF0">
    <property type="entry name" value="CELL CYCLE CHECKPOINT CONTROL PROTEIN"/>
    <property type="match status" value="1"/>
</dbReference>
<dbReference type="AlphaFoldDB" id="A0A318ZU61"/>
<evidence type="ECO:0008006" key="4">
    <source>
        <dbReference type="Google" id="ProtNLM"/>
    </source>
</evidence>
<dbReference type="GO" id="GO:0000076">
    <property type="term" value="P:DNA replication checkpoint signaling"/>
    <property type="evidence" value="ECO:0007669"/>
    <property type="project" value="TreeGrafter"/>
</dbReference>
<dbReference type="EMBL" id="KZ821224">
    <property type="protein sequence ID" value="PYH47530.1"/>
    <property type="molecule type" value="Genomic_DNA"/>
</dbReference>
<feature type="compositionally biased region" description="Polar residues" evidence="1">
    <location>
        <begin position="344"/>
        <end position="356"/>
    </location>
</feature>
<feature type="region of interest" description="Disordered" evidence="1">
    <location>
        <begin position="592"/>
        <end position="640"/>
    </location>
</feature>
<accession>A0A318ZU61</accession>
<dbReference type="STRING" id="1450539.A0A318ZU61"/>
<feature type="compositionally biased region" description="Basic residues" evidence="1">
    <location>
        <begin position="625"/>
        <end position="640"/>
    </location>
</feature>
<evidence type="ECO:0000313" key="2">
    <source>
        <dbReference type="EMBL" id="PYH47530.1"/>
    </source>
</evidence>
<protein>
    <recommendedName>
        <fullName evidence="4">DNA repair protein rad9</fullName>
    </recommendedName>
</protein>
<dbReference type="Pfam" id="PF04139">
    <property type="entry name" value="Rad9"/>
    <property type="match status" value="1"/>
</dbReference>
<dbReference type="InterPro" id="IPR007268">
    <property type="entry name" value="Rad9/Ddc1"/>
</dbReference>
<feature type="compositionally biased region" description="Acidic residues" evidence="1">
    <location>
        <begin position="384"/>
        <end position="395"/>
    </location>
</feature>
<sequence>MASLSFSLSPEAIYQLHDALMCLGRFGDSVSFEAQFDLLRLSVLNVTKTAYAAFAFDADKFFESYSFGVNRNHLSPGVETHKFCCQILIKALVSVFKGRVSGRNKDTSVERCEVELQDDPDETECRLIIRLICGLGVIKLYRLSYEPVLVQHATFDRSRATNEWSIEPRFLKEVTDHFVPSAEQLDIYSEHGKTVFTSFTTKIVEGKEILRQPVHTSVAIDKRDFEYYLAEDNLHIAINLRDFKAVLAHADLVHARLTARYTTPCRPLQFAYGLEGVSSEFTVMTRGAAVEDDGVSSSRAAAPQLSARQTPAPVQVNQQRTTATDASRMPPPPVRRSRSLRPLTGTSARASQTQTDTESRRPQSPAEFDSLFVPADDDRQWDVPNEEEEEEEEAQAEDKLGWDATGDDDTFTASLGPRVPNEESEAAELGQEDETGIPPTQPISQVFRASFPLTTTKGTNAVSSMGLVCSIEQSSIASITPSRSDNPACRATSANSHDLGLTLRQGNPRGLVLDIALRIGIRATVTMLAPTTSYHRVIIQPSKKMLAAHRQVPDFTQARRWRKLSAVIPAPSHHLPSIKMYIDSMPANLDGPIPSGARRRPRLNPPLIIRRPQHDELPLGTIPHDHRKLPPTRRPRRAEP</sequence>
<keyword evidence="3" id="KW-1185">Reference proteome</keyword>
<feature type="compositionally biased region" description="Polar residues" evidence="1">
    <location>
        <begin position="315"/>
        <end position="325"/>
    </location>
</feature>
<dbReference type="GeneID" id="37072878"/>
<proteinExistence type="predicted"/>
<feature type="region of interest" description="Disordered" evidence="1">
    <location>
        <begin position="292"/>
        <end position="442"/>
    </location>
</feature>
<dbReference type="RefSeq" id="XP_025433512.1">
    <property type="nucleotide sequence ID" value="XM_025571650.1"/>
</dbReference>
<organism evidence="2 3">
    <name type="scientific">Aspergillus saccharolyticus JOP 1030-1</name>
    <dbReference type="NCBI Taxonomy" id="1450539"/>
    <lineage>
        <taxon>Eukaryota</taxon>
        <taxon>Fungi</taxon>
        <taxon>Dikarya</taxon>
        <taxon>Ascomycota</taxon>
        <taxon>Pezizomycotina</taxon>
        <taxon>Eurotiomycetes</taxon>
        <taxon>Eurotiomycetidae</taxon>
        <taxon>Eurotiales</taxon>
        <taxon>Aspergillaceae</taxon>
        <taxon>Aspergillus</taxon>
        <taxon>Aspergillus subgen. Circumdati</taxon>
    </lineage>
</organism>
<evidence type="ECO:0000256" key="1">
    <source>
        <dbReference type="SAM" id="MobiDB-lite"/>
    </source>
</evidence>
<reference evidence="2 3" key="1">
    <citation type="submission" date="2016-12" db="EMBL/GenBank/DDBJ databases">
        <title>The genomes of Aspergillus section Nigri reveals drivers in fungal speciation.</title>
        <authorList>
            <consortium name="DOE Joint Genome Institute"/>
            <person name="Vesth T.C."/>
            <person name="Nybo J."/>
            <person name="Theobald S."/>
            <person name="Brandl J."/>
            <person name="Frisvad J.C."/>
            <person name="Nielsen K.F."/>
            <person name="Lyhne E.K."/>
            <person name="Kogle M.E."/>
            <person name="Kuo A."/>
            <person name="Riley R."/>
            <person name="Clum A."/>
            <person name="Nolan M."/>
            <person name="Lipzen A."/>
            <person name="Salamov A."/>
            <person name="Henrissat B."/>
            <person name="Wiebenga A."/>
            <person name="De Vries R.P."/>
            <person name="Grigoriev I.V."/>
            <person name="Mortensen U.H."/>
            <person name="Andersen M.R."/>
            <person name="Baker S.E."/>
        </authorList>
    </citation>
    <scope>NUCLEOTIDE SEQUENCE [LARGE SCALE GENOMIC DNA]</scope>
    <source>
        <strain evidence="2 3">JOP 1030-1</strain>
    </source>
</reference>
<dbReference type="GO" id="GO:0006281">
    <property type="term" value="P:DNA repair"/>
    <property type="evidence" value="ECO:0007669"/>
    <property type="project" value="TreeGrafter"/>
</dbReference>
<dbReference type="GO" id="GO:0071479">
    <property type="term" value="P:cellular response to ionizing radiation"/>
    <property type="evidence" value="ECO:0007669"/>
    <property type="project" value="TreeGrafter"/>
</dbReference>
<name>A0A318ZU61_9EURO</name>